<dbReference type="EMBL" id="JBBYHU010000012">
    <property type="protein sequence ID" value="MEL1240965.1"/>
    <property type="molecule type" value="Genomic_DNA"/>
</dbReference>
<dbReference type="RefSeq" id="WP_341700190.1">
    <property type="nucleotide sequence ID" value="NZ_JBBYHU010000012.1"/>
</dbReference>
<accession>A0ABU9HLG3</accession>
<comment type="caution">
    <text evidence="1">The sequence shown here is derived from an EMBL/GenBank/DDBJ whole genome shotgun (WGS) entry which is preliminary data.</text>
</comment>
<dbReference type="Pfam" id="PF25788">
    <property type="entry name" value="Ig_Rha78A_N"/>
    <property type="match status" value="1"/>
</dbReference>
<keyword evidence="2" id="KW-1185">Reference proteome</keyword>
<dbReference type="Gene3D" id="2.60.40.10">
    <property type="entry name" value="Immunoglobulins"/>
    <property type="match status" value="2"/>
</dbReference>
<dbReference type="SUPFAM" id="SSF49265">
    <property type="entry name" value="Fibronectin type III"/>
    <property type="match status" value="1"/>
</dbReference>
<dbReference type="PROSITE" id="PS51257">
    <property type="entry name" value="PROKAR_LIPOPROTEIN"/>
    <property type="match status" value="1"/>
</dbReference>
<organism evidence="1 2">
    <name type="scientific">Flavobacterium flavipallidum</name>
    <dbReference type="NCBI Taxonomy" id="3139140"/>
    <lineage>
        <taxon>Bacteria</taxon>
        <taxon>Pseudomonadati</taxon>
        <taxon>Bacteroidota</taxon>
        <taxon>Flavobacteriia</taxon>
        <taxon>Flavobacteriales</taxon>
        <taxon>Flavobacteriaceae</taxon>
        <taxon>Flavobacterium</taxon>
    </lineage>
</organism>
<evidence type="ECO:0000313" key="2">
    <source>
        <dbReference type="Proteomes" id="UP001398556"/>
    </source>
</evidence>
<protein>
    <recommendedName>
        <fullName evidence="3">Fibronectin type-III domain-containing protein</fullName>
    </recommendedName>
</protein>
<evidence type="ECO:0008006" key="3">
    <source>
        <dbReference type="Google" id="ProtNLM"/>
    </source>
</evidence>
<name>A0ABU9HLG3_9FLAO</name>
<evidence type="ECO:0000313" key="1">
    <source>
        <dbReference type="EMBL" id="MEL1240965.1"/>
    </source>
</evidence>
<sequence>MKKFIFYNIIGILSISCSGGDETNQTAPIAPTLVAPANNELCLDNAVDFEWDFATETNSTTSYQIQIAKDNQFAQIVKTVTTVSDLQTIQLEKNTAYYWRIKATDSQNSLSSFSTTYKFYTAGEAVTNHLPFLPELVFPASNSVLNTATTKLSWTATDVDATDVLVYDVYFGITTTPTQKVAENLTTTTFDVNLNSAKEYYWKVVVKDNKGGETTGQIWKFKTN</sequence>
<dbReference type="InterPro" id="IPR013783">
    <property type="entry name" value="Ig-like_fold"/>
</dbReference>
<proteinExistence type="predicted"/>
<dbReference type="Proteomes" id="UP001398556">
    <property type="component" value="Unassembled WGS sequence"/>
</dbReference>
<gene>
    <name evidence="1" type="ORF">AAEO59_07900</name>
</gene>
<dbReference type="InterPro" id="IPR036116">
    <property type="entry name" value="FN3_sf"/>
</dbReference>
<reference evidence="1 2" key="1">
    <citation type="submission" date="2024-04" db="EMBL/GenBank/DDBJ databases">
        <title>Flavobacterium sp. DGU99 16S ribosomal RNA gene Genome sequencing and assembly.</title>
        <authorList>
            <person name="Park S."/>
        </authorList>
    </citation>
    <scope>NUCLEOTIDE SEQUENCE [LARGE SCALE GENOMIC DNA]</scope>
    <source>
        <strain evidence="1 2">DGU99</strain>
    </source>
</reference>